<dbReference type="Proteomes" id="UP000609879">
    <property type="component" value="Unassembled WGS sequence"/>
</dbReference>
<evidence type="ECO:0000256" key="1">
    <source>
        <dbReference type="SAM" id="MobiDB-lite"/>
    </source>
</evidence>
<evidence type="ECO:0000313" key="2">
    <source>
        <dbReference type="EMBL" id="GID73381.1"/>
    </source>
</evidence>
<evidence type="ECO:0000313" key="3">
    <source>
        <dbReference type="Proteomes" id="UP000609879"/>
    </source>
</evidence>
<dbReference type="RefSeq" id="WP_203761303.1">
    <property type="nucleotide sequence ID" value="NZ_BAAABO010000029.1"/>
</dbReference>
<gene>
    <name evidence="2" type="ORF">Ade02nite_20220</name>
</gene>
<accession>A0ABQ3Y057</accession>
<feature type="compositionally biased region" description="Basic and acidic residues" evidence="1">
    <location>
        <begin position="49"/>
        <end position="60"/>
    </location>
</feature>
<keyword evidence="3" id="KW-1185">Reference proteome</keyword>
<organism evidence="2 3">
    <name type="scientific">Paractinoplanes deccanensis</name>
    <dbReference type="NCBI Taxonomy" id="113561"/>
    <lineage>
        <taxon>Bacteria</taxon>
        <taxon>Bacillati</taxon>
        <taxon>Actinomycetota</taxon>
        <taxon>Actinomycetes</taxon>
        <taxon>Micromonosporales</taxon>
        <taxon>Micromonosporaceae</taxon>
        <taxon>Paractinoplanes</taxon>
    </lineage>
</organism>
<protein>
    <submittedName>
        <fullName evidence="2">Uncharacterized protein</fullName>
    </submittedName>
</protein>
<reference evidence="2 3" key="1">
    <citation type="submission" date="2021-01" db="EMBL/GenBank/DDBJ databases">
        <title>Whole genome shotgun sequence of Actinoplanes deccanensis NBRC 13994.</title>
        <authorList>
            <person name="Komaki H."/>
            <person name="Tamura T."/>
        </authorList>
    </citation>
    <scope>NUCLEOTIDE SEQUENCE [LARGE SCALE GENOMIC DNA]</scope>
    <source>
        <strain evidence="2 3">NBRC 13994</strain>
    </source>
</reference>
<proteinExistence type="predicted"/>
<sequence length="60" mass="6245">MNHCYGTTGIVQADCGSADPHGEHDFSPTAQICPGAPAGFEADCGTEGPHGEHPYEETSR</sequence>
<name>A0ABQ3Y057_9ACTN</name>
<feature type="region of interest" description="Disordered" evidence="1">
    <location>
        <begin position="38"/>
        <end position="60"/>
    </location>
</feature>
<dbReference type="EMBL" id="BOMI01000033">
    <property type="protein sequence ID" value="GID73381.1"/>
    <property type="molecule type" value="Genomic_DNA"/>
</dbReference>
<comment type="caution">
    <text evidence="2">The sequence shown here is derived from an EMBL/GenBank/DDBJ whole genome shotgun (WGS) entry which is preliminary data.</text>
</comment>